<dbReference type="GO" id="GO:0004674">
    <property type="term" value="F:protein serine/threonine kinase activity"/>
    <property type="evidence" value="ECO:0007669"/>
    <property type="project" value="UniProtKB-KW"/>
</dbReference>
<keyword evidence="15" id="KW-1185">Reference proteome</keyword>
<dbReference type="PROSITE" id="PS50011">
    <property type="entry name" value="PROTEIN_KINASE_DOM"/>
    <property type="match status" value="1"/>
</dbReference>
<keyword evidence="4" id="KW-0547">Nucleotide-binding</keyword>
<evidence type="ECO:0000259" key="13">
    <source>
        <dbReference type="PROSITE" id="PS50011"/>
    </source>
</evidence>
<dbReference type="GO" id="GO:0005524">
    <property type="term" value="F:ATP binding"/>
    <property type="evidence" value="ECO:0007669"/>
    <property type="project" value="UniProtKB-KW"/>
</dbReference>
<dbReference type="Pfam" id="PF00069">
    <property type="entry name" value="Pkinase"/>
    <property type="match status" value="1"/>
</dbReference>
<keyword evidence="7" id="KW-0652">Protein synthesis inhibitor</keyword>
<keyword evidence="6" id="KW-0067">ATP-binding</keyword>
<dbReference type="KEGG" id="step:IC006_0551"/>
<evidence type="ECO:0000256" key="5">
    <source>
        <dbReference type="ARBA" id="ARBA00022777"/>
    </source>
</evidence>
<dbReference type="PROSITE" id="PS00108">
    <property type="entry name" value="PROTEIN_KINASE_ST"/>
    <property type="match status" value="1"/>
</dbReference>
<feature type="compositionally biased region" description="Polar residues" evidence="12">
    <location>
        <begin position="295"/>
        <end position="311"/>
    </location>
</feature>
<evidence type="ECO:0000313" key="15">
    <source>
        <dbReference type="Proteomes" id="UP000322983"/>
    </source>
</evidence>
<evidence type="ECO:0000256" key="7">
    <source>
        <dbReference type="ARBA" id="ARBA00023193"/>
    </source>
</evidence>
<dbReference type="PANTHER" id="PTHR11042:SF160">
    <property type="entry name" value="EUKARYOTIC TRANSLATION INITIATION FACTOR 2-ALPHA KINASE 1"/>
    <property type="match status" value="1"/>
</dbReference>
<dbReference type="InterPro" id="IPR050339">
    <property type="entry name" value="CC_SR_Kinase"/>
</dbReference>
<dbReference type="SMART" id="SM00220">
    <property type="entry name" value="S_TKc"/>
    <property type="match status" value="1"/>
</dbReference>
<feature type="domain" description="Protein kinase" evidence="13">
    <location>
        <begin position="340"/>
        <end position="632"/>
    </location>
</feature>
<dbReference type="InterPro" id="IPR008271">
    <property type="entry name" value="Ser/Thr_kinase_AS"/>
</dbReference>
<keyword evidence="2" id="KW-0723">Serine/threonine-protein kinase</keyword>
<dbReference type="InterPro" id="IPR000719">
    <property type="entry name" value="Prot_kinase_dom"/>
</dbReference>
<dbReference type="OrthoDB" id="41005at2157"/>
<dbReference type="EMBL" id="AP018929">
    <property type="protein sequence ID" value="BBG23267.1"/>
    <property type="molecule type" value="Genomic_DNA"/>
</dbReference>
<gene>
    <name evidence="14" type="ORF">IC006_0551</name>
</gene>
<dbReference type="GO" id="GO:0005737">
    <property type="term" value="C:cytoplasm"/>
    <property type="evidence" value="ECO:0007669"/>
    <property type="project" value="TreeGrafter"/>
</dbReference>
<evidence type="ECO:0000256" key="8">
    <source>
        <dbReference type="ARBA" id="ARBA00037982"/>
    </source>
</evidence>
<proteinExistence type="inferred from homology"/>
<feature type="repeat" description="TPR" evidence="11">
    <location>
        <begin position="189"/>
        <end position="222"/>
    </location>
</feature>
<dbReference type="Pfam" id="PF13432">
    <property type="entry name" value="TPR_16"/>
    <property type="match status" value="1"/>
</dbReference>
<dbReference type="InterPro" id="IPR019734">
    <property type="entry name" value="TPR_rpt"/>
</dbReference>
<comment type="catalytic activity">
    <reaction evidence="10">
        <text>L-seryl-[protein] + ATP = O-phospho-L-seryl-[protein] + ADP + H(+)</text>
        <dbReference type="Rhea" id="RHEA:17989"/>
        <dbReference type="Rhea" id="RHEA-COMP:9863"/>
        <dbReference type="Rhea" id="RHEA-COMP:11604"/>
        <dbReference type="ChEBI" id="CHEBI:15378"/>
        <dbReference type="ChEBI" id="CHEBI:29999"/>
        <dbReference type="ChEBI" id="CHEBI:30616"/>
        <dbReference type="ChEBI" id="CHEBI:83421"/>
        <dbReference type="ChEBI" id="CHEBI:456216"/>
        <dbReference type="EC" id="2.7.11.1"/>
    </reaction>
    <physiologicalReaction direction="left-to-right" evidence="10">
        <dbReference type="Rhea" id="RHEA:17990"/>
    </physiologicalReaction>
</comment>
<dbReference type="EC" id="2.7.11.1" evidence="1"/>
<dbReference type="InterPro" id="IPR011009">
    <property type="entry name" value="Kinase-like_dom_sf"/>
</dbReference>
<dbReference type="GO" id="GO:0006796">
    <property type="term" value="P:phosphate-containing compound metabolic process"/>
    <property type="evidence" value="ECO:0007669"/>
    <property type="project" value="UniProtKB-ARBA"/>
</dbReference>
<reference evidence="14 15" key="1">
    <citation type="journal article" date="2020" name="Int. J. Syst. Evol. Microbiol.">
        <title>Sulfuracidifex tepidarius gen. nov., sp. nov. and transfer of Sulfolobus metallicus Huber and Stetter 1992 to the genus Sulfuracidifex as Sulfuracidifex metallicus comb. nov.</title>
        <authorList>
            <person name="Itoh T."/>
            <person name="Miura T."/>
            <person name="Sakai H.D."/>
            <person name="Kato S."/>
            <person name="Ohkuma M."/>
            <person name="Takashina T."/>
        </authorList>
    </citation>
    <scope>NUCLEOTIDE SEQUENCE [LARGE SCALE GENOMIC DNA]</scope>
    <source>
        <strain evidence="14 15">IC-006</strain>
    </source>
</reference>
<sequence length="634" mass="71246">MASVKPDVFKAKRLYCSGYYSDAYSAIKSALSLFPVSDEASAPGAKYVYADILRWKGILEIKVGMLDQAINTLEDVIQTLGYEPHEVTYYQSLARYYYSYFVFNKKKVLVPALRDLKYVVNSVTQKCTFMTLLALVHAELDELYDAELVIKGGNMTTKIAESHVYLKKGDLLRAHKTIDQLLMYEKDNVDALLEKSLILMAKGSYKDSLDLLEEALRLEPSNVLASLFKAEVLEVIKRQKDALSIYKSLDNLLNSPVVKSRIAGITLYNPPPPPVLPFQAQSAPPWYSSSPAPHVQTSNTQKTQATQATSNPLVHSKLLTPTSNFTWDPKVWVGRKFSVYKIESVLGEGGNGYVLKARAFGGVEAAVKVLKVYPGISEDYFSTLVNEASNLSSLSKRPNVVEIYAVNVDKLVLREIISGNTSLYERDPPRIIMEFMRGGTLGELVMQDMFFYSSKWSSSVYKAISTTAEALHQMHASGFVHMDVKPQNVFLTEKPKDPSELGSVEFKLGDLGSAVRVTSKITQFTPEYAPPEVYVDAARPFLDVFSLGVTMYVLLTRKIDRPDLQEMDDAFNCFQKNDMKCVKEKVKEAQDKLRGWDPSVPAEVKQLLKRMVDPEPLKRPTSLQVYEELRRIKT</sequence>
<evidence type="ECO:0000256" key="6">
    <source>
        <dbReference type="ARBA" id="ARBA00022840"/>
    </source>
</evidence>
<evidence type="ECO:0000256" key="9">
    <source>
        <dbReference type="ARBA" id="ARBA00048659"/>
    </source>
</evidence>
<dbReference type="PROSITE" id="PS50005">
    <property type="entry name" value="TPR"/>
    <property type="match status" value="1"/>
</dbReference>
<dbReference type="RefSeq" id="WP_149528299.1">
    <property type="nucleotide sequence ID" value="NZ_AP018929.1"/>
</dbReference>
<feature type="region of interest" description="Disordered" evidence="12">
    <location>
        <begin position="289"/>
        <end position="311"/>
    </location>
</feature>
<keyword evidence="11" id="KW-0802">TPR repeat</keyword>
<dbReference type="InterPro" id="IPR017441">
    <property type="entry name" value="Protein_kinase_ATP_BS"/>
</dbReference>
<dbReference type="SUPFAM" id="SSF48452">
    <property type="entry name" value="TPR-like"/>
    <property type="match status" value="2"/>
</dbReference>
<dbReference type="AlphaFoldDB" id="A0A510DSZ6"/>
<evidence type="ECO:0000256" key="3">
    <source>
        <dbReference type="ARBA" id="ARBA00022679"/>
    </source>
</evidence>
<evidence type="ECO:0000256" key="2">
    <source>
        <dbReference type="ARBA" id="ARBA00022527"/>
    </source>
</evidence>
<dbReference type="Proteomes" id="UP000322983">
    <property type="component" value="Chromosome"/>
</dbReference>
<comment type="similarity">
    <text evidence="8">Belongs to the protein kinase superfamily. Ser/Thr protein kinase family. GCN2 subfamily.</text>
</comment>
<evidence type="ECO:0000256" key="4">
    <source>
        <dbReference type="ARBA" id="ARBA00022741"/>
    </source>
</evidence>
<dbReference type="InterPro" id="IPR011990">
    <property type="entry name" value="TPR-like_helical_dom_sf"/>
</dbReference>
<dbReference type="GeneID" id="41714397"/>
<dbReference type="SUPFAM" id="SSF56112">
    <property type="entry name" value="Protein kinase-like (PK-like)"/>
    <property type="match status" value="1"/>
</dbReference>
<evidence type="ECO:0000256" key="12">
    <source>
        <dbReference type="SAM" id="MobiDB-lite"/>
    </source>
</evidence>
<dbReference type="GO" id="GO:0006950">
    <property type="term" value="P:response to stress"/>
    <property type="evidence" value="ECO:0007669"/>
    <property type="project" value="UniProtKB-ARBA"/>
</dbReference>
<evidence type="ECO:0000256" key="1">
    <source>
        <dbReference type="ARBA" id="ARBA00012513"/>
    </source>
</evidence>
<protein>
    <recommendedName>
        <fullName evidence="1">non-specific serine/threonine protein kinase</fullName>
        <ecNumber evidence="1">2.7.11.1</ecNumber>
    </recommendedName>
</protein>
<dbReference type="Gene3D" id="1.25.40.10">
    <property type="entry name" value="Tetratricopeptide repeat domain"/>
    <property type="match status" value="1"/>
</dbReference>
<accession>A0A510DSZ6</accession>
<dbReference type="GO" id="GO:0017148">
    <property type="term" value="P:negative regulation of translation"/>
    <property type="evidence" value="ECO:0007669"/>
    <property type="project" value="UniProtKB-KW"/>
</dbReference>
<evidence type="ECO:0000313" key="14">
    <source>
        <dbReference type="EMBL" id="BBG23267.1"/>
    </source>
</evidence>
<dbReference type="Gene3D" id="1.10.510.10">
    <property type="entry name" value="Transferase(Phosphotransferase) domain 1"/>
    <property type="match status" value="1"/>
</dbReference>
<comment type="catalytic activity">
    <reaction evidence="9">
        <text>L-threonyl-[protein] + ATP = O-phospho-L-threonyl-[protein] + ADP + H(+)</text>
        <dbReference type="Rhea" id="RHEA:46608"/>
        <dbReference type="Rhea" id="RHEA-COMP:11060"/>
        <dbReference type="Rhea" id="RHEA-COMP:11605"/>
        <dbReference type="ChEBI" id="CHEBI:15378"/>
        <dbReference type="ChEBI" id="CHEBI:30013"/>
        <dbReference type="ChEBI" id="CHEBI:30616"/>
        <dbReference type="ChEBI" id="CHEBI:61977"/>
        <dbReference type="ChEBI" id="CHEBI:456216"/>
        <dbReference type="EC" id="2.7.11.1"/>
    </reaction>
    <physiologicalReaction direction="left-to-right" evidence="9">
        <dbReference type="Rhea" id="RHEA:46609"/>
    </physiologicalReaction>
</comment>
<keyword evidence="3" id="KW-0808">Transferase</keyword>
<evidence type="ECO:0000256" key="10">
    <source>
        <dbReference type="ARBA" id="ARBA00048977"/>
    </source>
</evidence>
<dbReference type="STRING" id="1294262.GCA_001316085_01863"/>
<evidence type="ECO:0000256" key="11">
    <source>
        <dbReference type="PROSITE-ProRule" id="PRU00339"/>
    </source>
</evidence>
<keyword evidence="5" id="KW-0418">Kinase</keyword>
<name>A0A510DSZ6_9CREN</name>
<organism evidence="14 15">
    <name type="scientific">Sulfuracidifex tepidarius</name>
    <dbReference type="NCBI Taxonomy" id="1294262"/>
    <lineage>
        <taxon>Archaea</taxon>
        <taxon>Thermoproteota</taxon>
        <taxon>Thermoprotei</taxon>
        <taxon>Sulfolobales</taxon>
        <taxon>Sulfolobaceae</taxon>
        <taxon>Sulfuracidifex</taxon>
    </lineage>
</organism>
<dbReference type="PROSITE" id="PS00107">
    <property type="entry name" value="PROTEIN_KINASE_ATP"/>
    <property type="match status" value="1"/>
</dbReference>
<dbReference type="PANTHER" id="PTHR11042">
    <property type="entry name" value="EUKARYOTIC TRANSLATION INITIATION FACTOR 2-ALPHA KINASE EIF2-ALPHA KINASE -RELATED"/>
    <property type="match status" value="1"/>
</dbReference>